<dbReference type="STRING" id="551987.SAMN05192549_103391"/>
<dbReference type="InterPro" id="IPR023828">
    <property type="entry name" value="Peptidase_S8_Ser-AS"/>
</dbReference>
<reference evidence="7" key="1">
    <citation type="submission" date="2016-11" db="EMBL/GenBank/DDBJ databases">
        <authorList>
            <person name="Varghese N."/>
            <person name="Submissions S."/>
        </authorList>
    </citation>
    <scope>NUCLEOTIDE SEQUENCE [LARGE SCALE GENOMIC DNA]</scope>
    <source>
        <strain evidence="7">Sac-22</strain>
    </source>
</reference>
<dbReference type="InterPro" id="IPR015919">
    <property type="entry name" value="Cadherin-like_sf"/>
</dbReference>
<feature type="active site" description="Charge relay system" evidence="4">
    <location>
        <position position="245"/>
    </location>
</feature>
<dbReference type="GO" id="GO:0004252">
    <property type="term" value="F:serine-type endopeptidase activity"/>
    <property type="evidence" value="ECO:0007669"/>
    <property type="project" value="UniProtKB-UniRule"/>
</dbReference>
<evidence type="ECO:0000256" key="1">
    <source>
        <dbReference type="ARBA" id="ARBA00022670"/>
    </source>
</evidence>
<gene>
    <name evidence="6" type="ORF">SAMN05192549_103391</name>
</gene>
<comment type="cofactor">
    <cofactor evidence="4">
        <name>Ca(2+)</name>
        <dbReference type="ChEBI" id="CHEBI:29108"/>
    </cofactor>
    <text evidence="4">Binds 1 Ca(2+) ion per subunit.</text>
</comment>
<feature type="active site" description="Charge relay system" evidence="4">
    <location>
        <position position="249"/>
    </location>
</feature>
<dbReference type="SUPFAM" id="SSF49313">
    <property type="entry name" value="Cadherin-like"/>
    <property type="match status" value="1"/>
</dbReference>
<feature type="binding site" evidence="4">
    <location>
        <position position="472"/>
    </location>
    <ligand>
        <name>Ca(2+)</name>
        <dbReference type="ChEBI" id="CHEBI:29108"/>
    </ligand>
</feature>
<protein>
    <submittedName>
        <fullName evidence="6">Putative Ig domain-containing protein</fullName>
    </submittedName>
</protein>
<dbReference type="EMBL" id="FRCX01000003">
    <property type="protein sequence ID" value="SHM96386.1"/>
    <property type="molecule type" value="Genomic_DNA"/>
</dbReference>
<keyword evidence="1 4" id="KW-0645">Protease</keyword>
<dbReference type="PROSITE" id="PS51695">
    <property type="entry name" value="SEDOLISIN"/>
    <property type="match status" value="1"/>
</dbReference>
<feature type="binding site" evidence="4">
    <location>
        <position position="473"/>
    </location>
    <ligand>
        <name>Ca(2+)</name>
        <dbReference type="ChEBI" id="CHEBI:29108"/>
    </ligand>
</feature>
<evidence type="ECO:0000256" key="2">
    <source>
        <dbReference type="ARBA" id="ARBA00022801"/>
    </source>
</evidence>
<dbReference type="PROSITE" id="PS51257">
    <property type="entry name" value="PROKAR_LIPOPROTEIN"/>
    <property type="match status" value="1"/>
</dbReference>
<feature type="binding site" evidence="4">
    <location>
        <position position="489"/>
    </location>
    <ligand>
        <name>Ca(2+)</name>
        <dbReference type="ChEBI" id="CHEBI:29108"/>
    </ligand>
</feature>
<evidence type="ECO:0000313" key="7">
    <source>
        <dbReference type="Proteomes" id="UP000184339"/>
    </source>
</evidence>
<dbReference type="PANTHER" id="PTHR14218">
    <property type="entry name" value="PROTEASE S8 TRIPEPTIDYL PEPTIDASE I CLN2"/>
    <property type="match status" value="1"/>
</dbReference>
<dbReference type="GO" id="GO:0006508">
    <property type="term" value="P:proteolysis"/>
    <property type="evidence" value="ECO:0007669"/>
    <property type="project" value="UniProtKB-KW"/>
</dbReference>
<dbReference type="InterPro" id="IPR036852">
    <property type="entry name" value="Peptidase_S8/S53_dom_sf"/>
</dbReference>
<dbReference type="CDD" id="cd04056">
    <property type="entry name" value="Peptidases_S53"/>
    <property type="match status" value="1"/>
</dbReference>
<keyword evidence="2 4" id="KW-0378">Hydrolase</keyword>
<dbReference type="InterPro" id="IPR013783">
    <property type="entry name" value="Ig-like_fold"/>
</dbReference>
<feature type="binding site" evidence="4">
    <location>
        <position position="491"/>
    </location>
    <ligand>
        <name>Ca(2+)</name>
        <dbReference type="ChEBI" id="CHEBI:29108"/>
    </ligand>
</feature>
<evidence type="ECO:0000259" key="5">
    <source>
        <dbReference type="PROSITE" id="PS51695"/>
    </source>
</evidence>
<dbReference type="GO" id="GO:0008240">
    <property type="term" value="F:tripeptidyl-peptidase activity"/>
    <property type="evidence" value="ECO:0007669"/>
    <property type="project" value="TreeGrafter"/>
</dbReference>
<dbReference type="AlphaFoldDB" id="A0A1M7MYV2"/>
<dbReference type="GO" id="GO:0005509">
    <property type="term" value="F:calcium ion binding"/>
    <property type="evidence" value="ECO:0007669"/>
    <property type="project" value="InterPro"/>
</dbReference>
<proteinExistence type="predicted"/>
<keyword evidence="7" id="KW-1185">Reference proteome</keyword>
<dbReference type="InterPro" id="IPR050819">
    <property type="entry name" value="Tripeptidyl-peptidase_I"/>
</dbReference>
<sequence length="697" mass="69302">MRPYLIPMTCIAALLGACGGNTETSPASRVVQAAAPMATAATTIELDPGTLPAADAQQYAQPSFHMAPVLLDAPDDNAVGADAPVHTQTIPSEFRRLGSRQLTVQALRHVEADRSLAADTRPATPMATSSTVVTYSPAQIRAAYGLPALPASFTNLTATQAAQLGAGQTIYIVDAQHNPNVAAELAAFNTKFSLPACTTKTIASSTKLPLATATGNACELSVVYSTASGGMSASAPAYDSGWATEIALDVQWAHATAPLARIVLIETASASYDNLLGGVKLANAMGPGVVSMSFGGSESSGTSAADATFSAANMTYLAATGDSGAAVAWPSVSPKVLAVGGTTLSYSGAGTRSEVTWSNTGGGVSQYVATPSYQSVSVPGMGTAARRTVADVAFNADPSSGQYVAVIPSGSSTVRWSSVGGTSLATPQWAGLIAVANALRAVNGKAALGAPHSALYNQISTVPGTYAAVFADVVKGSNGSCAGCTAKTGYDLATGLGTPNAASLLSTLSGLTVDTAPVVAPATINGKVGTALSFTVSASSANALSYTLSGAPSGMSINSSGVVNWATPVAGTYNVTVTAKDSKTGLSGQGVYTIVIAAATTTTNPTTTSSAGPVITAAAMNGVVGKALTGNIGISATGAVSLTISGAPLGMAFLPGGMNITVYWAAPQAGSYQLKVSATDAKGATTQITIPVTINAR</sequence>
<organism evidence="6 7">
    <name type="scientific">Duganella sacchari</name>
    <dbReference type="NCBI Taxonomy" id="551987"/>
    <lineage>
        <taxon>Bacteria</taxon>
        <taxon>Pseudomonadati</taxon>
        <taxon>Pseudomonadota</taxon>
        <taxon>Betaproteobacteria</taxon>
        <taxon>Burkholderiales</taxon>
        <taxon>Oxalobacteraceae</taxon>
        <taxon>Telluria group</taxon>
        <taxon>Duganella</taxon>
    </lineage>
</organism>
<evidence type="ECO:0000256" key="3">
    <source>
        <dbReference type="ARBA" id="ARBA00022825"/>
    </source>
</evidence>
<dbReference type="Proteomes" id="UP000184339">
    <property type="component" value="Unassembled WGS sequence"/>
</dbReference>
<dbReference type="GO" id="GO:0016020">
    <property type="term" value="C:membrane"/>
    <property type="evidence" value="ECO:0007669"/>
    <property type="project" value="InterPro"/>
</dbReference>
<dbReference type="PANTHER" id="PTHR14218:SF15">
    <property type="entry name" value="TRIPEPTIDYL-PEPTIDASE 1"/>
    <property type="match status" value="1"/>
</dbReference>
<keyword evidence="4" id="KW-0479">Metal-binding</keyword>
<dbReference type="PROSITE" id="PS00138">
    <property type="entry name" value="SUBTILASE_SER"/>
    <property type="match status" value="1"/>
</dbReference>
<dbReference type="Gene3D" id="2.60.40.10">
    <property type="entry name" value="Immunoglobulins"/>
    <property type="match status" value="2"/>
</dbReference>
<evidence type="ECO:0000256" key="4">
    <source>
        <dbReference type="PROSITE-ProRule" id="PRU01032"/>
    </source>
</evidence>
<dbReference type="RefSeq" id="WP_072783437.1">
    <property type="nucleotide sequence ID" value="NZ_FRCX01000003.1"/>
</dbReference>
<dbReference type="Pfam" id="PF05345">
    <property type="entry name" value="He_PIG"/>
    <property type="match status" value="1"/>
</dbReference>
<name>A0A1M7MYV2_9BURK</name>
<feature type="active site" description="Charge relay system" evidence="4">
    <location>
        <position position="423"/>
    </location>
</feature>
<keyword evidence="4" id="KW-0106">Calcium</keyword>
<accession>A0A1M7MYV2</accession>
<dbReference type="Gene3D" id="3.40.50.200">
    <property type="entry name" value="Peptidase S8/S53 domain"/>
    <property type="match status" value="1"/>
</dbReference>
<evidence type="ECO:0000313" key="6">
    <source>
        <dbReference type="EMBL" id="SHM96386.1"/>
    </source>
</evidence>
<dbReference type="SUPFAM" id="SSF52743">
    <property type="entry name" value="Subtilisin-like"/>
    <property type="match status" value="1"/>
</dbReference>
<keyword evidence="3 4" id="KW-0720">Serine protease</keyword>
<dbReference type="InterPro" id="IPR030400">
    <property type="entry name" value="Sedolisin_dom"/>
</dbReference>
<feature type="domain" description="Peptidase S53" evidence="5">
    <location>
        <begin position="134"/>
        <end position="511"/>
    </location>
</feature>